<accession>A0ABR2QY54</accession>
<evidence type="ECO:0000313" key="2">
    <source>
        <dbReference type="EMBL" id="KAK9005538.1"/>
    </source>
</evidence>
<reference evidence="2 3" key="1">
    <citation type="journal article" date="2024" name="G3 (Bethesda)">
        <title>Genome assembly of Hibiscus sabdariffa L. provides insights into metabolisms of medicinal natural products.</title>
        <authorList>
            <person name="Kim T."/>
        </authorList>
    </citation>
    <scope>NUCLEOTIDE SEQUENCE [LARGE SCALE GENOMIC DNA]</scope>
    <source>
        <strain evidence="2">TK-2024</strain>
        <tissue evidence="2">Old leaves</tissue>
    </source>
</reference>
<dbReference type="EMBL" id="JBBPBN010000030">
    <property type="protein sequence ID" value="KAK9005538.1"/>
    <property type="molecule type" value="Genomic_DNA"/>
</dbReference>
<proteinExistence type="predicted"/>
<name>A0ABR2QY54_9ROSI</name>
<protein>
    <submittedName>
        <fullName evidence="2">Uncharacterized protein</fullName>
    </submittedName>
</protein>
<comment type="caution">
    <text evidence="2">The sequence shown here is derived from an EMBL/GenBank/DDBJ whole genome shotgun (WGS) entry which is preliminary data.</text>
</comment>
<evidence type="ECO:0000313" key="3">
    <source>
        <dbReference type="Proteomes" id="UP001396334"/>
    </source>
</evidence>
<organism evidence="2 3">
    <name type="scientific">Hibiscus sabdariffa</name>
    <name type="common">roselle</name>
    <dbReference type="NCBI Taxonomy" id="183260"/>
    <lineage>
        <taxon>Eukaryota</taxon>
        <taxon>Viridiplantae</taxon>
        <taxon>Streptophyta</taxon>
        <taxon>Embryophyta</taxon>
        <taxon>Tracheophyta</taxon>
        <taxon>Spermatophyta</taxon>
        <taxon>Magnoliopsida</taxon>
        <taxon>eudicotyledons</taxon>
        <taxon>Gunneridae</taxon>
        <taxon>Pentapetalae</taxon>
        <taxon>rosids</taxon>
        <taxon>malvids</taxon>
        <taxon>Malvales</taxon>
        <taxon>Malvaceae</taxon>
        <taxon>Malvoideae</taxon>
        <taxon>Hibiscus</taxon>
    </lineage>
</organism>
<dbReference type="Proteomes" id="UP001396334">
    <property type="component" value="Unassembled WGS sequence"/>
</dbReference>
<gene>
    <name evidence="2" type="ORF">V6N11_042966</name>
</gene>
<sequence length="202" mass="22754">MWKRPCRTNVFKVQKNVTETVSDGNASLEELPSVVVTVDKEGSIIVGASIVDDLTVDSVSEAIVESVISVVLGSESELHGAIVTKDRALEGLQSPSITVEEEHLIQKEKGRGRPPKDKSEEGTKKVTIQKLLNWLRRLLRRKRINFPNQRIKRKKKNTIRDLVTDDGQKLETFEAMTLEMVKFFSHKHLGISWCSPIKGPQQ</sequence>
<keyword evidence="3" id="KW-1185">Reference proteome</keyword>
<evidence type="ECO:0000256" key="1">
    <source>
        <dbReference type="SAM" id="MobiDB-lite"/>
    </source>
</evidence>
<feature type="region of interest" description="Disordered" evidence="1">
    <location>
        <begin position="100"/>
        <end position="123"/>
    </location>
</feature>